<keyword evidence="1" id="KW-1133">Transmembrane helix</keyword>
<evidence type="ECO:0008006" key="4">
    <source>
        <dbReference type="Google" id="ProtNLM"/>
    </source>
</evidence>
<evidence type="ECO:0000313" key="2">
    <source>
        <dbReference type="EMBL" id="KAF4510933.1"/>
    </source>
</evidence>
<reference evidence="2 3" key="1">
    <citation type="journal article" date="2020" name="Genome Biol. Evol.">
        <title>A new high-quality draft genome assembly of the Chinese cordyceps Ophiocordyceps sinensis.</title>
        <authorList>
            <person name="Shu R."/>
            <person name="Zhang J."/>
            <person name="Meng Q."/>
            <person name="Zhang H."/>
            <person name="Zhou G."/>
            <person name="Li M."/>
            <person name="Wu P."/>
            <person name="Zhao Y."/>
            <person name="Chen C."/>
            <person name="Qin Q."/>
        </authorList>
    </citation>
    <scope>NUCLEOTIDE SEQUENCE [LARGE SCALE GENOMIC DNA]</scope>
    <source>
        <strain evidence="2 3">IOZ07</strain>
    </source>
</reference>
<organism evidence="2 3">
    <name type="scientific">Ophiocordyceps sinensis</name>
    <dbReference type="NCBI Taxonomy" id="72228"/>
    <lineage>
        <taxon>Eukaryota</taxon>
        <taxon>Fungi</taxon>
        <taxon>Dikarya</taxon>
        <taxon>Ascomycota</taxon>
        <taxon>Pezizomycotina</taxon>
        <taxon>Sordariomycetes</taxon>
        <taxon>Hypocreomycetidae</taxon>
        <taxon>Hypocreales</taxon>
        <taxon>Ophiocordycipitaceae</taxon>
        <taxon>Ophiocordyceps</taxon>
    </lineage>
</organism>
<keyword evidence="1" id="KW-0812">Transmembrane</keyword>
<dbReference type="PANTHER" id="PTHR39336:SF1">
    <property type="entry name" value="PYRIDOXAMINE PHOSPHATE OXIDASE FAMILY PROTEIN (AFU_ORTHOLOGUE AFUA_6G11440)"/>
    <property type="match status" value="1"/>
</dbReference>
<dbReference type="Proteomes" id="UP000557566">
    <property type="component" value="Unassembled WGS sequence"/>
</dbReference>
<dbReference type="InterPro" id="IPR012349">
    <property type="entry name" value="Split_barrel_FMN-bd"/>
</dbReference>
<evidence type="ECO:0000313" key="3">
    <source>
        <dbReference type="Proteomes" id="UP000557566"/>
    </source>
</evidence>
<protein>
    <recommendedName>
        <fullName evidence="4">Pyridoxamine phosphate oxidase family protein</fullName>
    </recommendedName>
</protein>
<feature type="transmembrane region" description="Helical" evidence="1">
    <location>
        <begin position="249"/>
        <end position="271"/>
    </location>
</feature>
<evidence type="ECO:0000256" key="1">
    <source>
        <dbReference type="SAM" id="Phobius"/>
    </source>
</evidence>
<keyword evidence="1" id="KW-0472">Membrane</keyword>
<keyword evidence="3" id="KW-1185">Reference proteome</keyword>
<dbReference type="PANTHER" id="PTHR39336">
    <property type="entry name" value="PYRIDOXAMINE PHOSPHATE OXIDASE FAMILY PROTEIN (AFU_ORTHOLOGUE AFUA_6G11440)"/>
    <property type="match status" value="1"/>
</dbReference>
<proteinExistence type="predicted"/>
<dbReference type="OrthoDB" id="539398at2759"/>
<dbReference type="Gene3D" id="2.30.110.10">
    <property type="entry name" value="Electron Transport, Fmn-binding Protein, Chain A"/>
    <property type="match status" value="1"/>
</dbReference>
<name>A0A8H4V7L6_9HYPO</name>
<sequence>MKLYASLSDDLAAWAQRQPVFFTASAATHGRHINVSPKGMTDTHFAVLGPNRCAYIDRTGSGCETISHAYENGRLCLMFMSFGNAPRILRFFCRAHVVEWDQPAFPDLVRSIAKEKREAFDGARAVILCDIWEVQTSCGYGVPRVKKGLYARDDDEASSASSLEEILSAGLNGDKILDELAVFEARPTMDSWAASKAQSNTLHEYQSINNSSSIDGLPGLRTARRDTGQTLWVGDAKARVSRILAEPEAVATGFVLAVALYLFVAGLKVLLSLQ</sequence>
<dbReference type="EMBL" id="JAAVMX010000003">
    <property type="protein sequence ID" value="KAF4510933.1"/>
    <property type="molecule type" value="Genomic_DNA"/>
</dbReference>
<gene>
    <name evidence="2" type="ORF">G6O67_002778</name>
</gene>
<comment type="caution">
    <text evidence="2">The sequence shown here is derived from an EMBL/GenBank/DDBJ whole genome shotgun (WGS) entry which is preliminary data.</text>
</comment>
<accession>A0A8H4V7L6</accession>
<dbReference type="AlphaFoldDB" id="A0A8H4V7L6"/>